<sequence>MLSLIVLLHLLLFAYEVHCTIVQLPRGSHVLYGTMGDEKQRSSTSRVKRSGIWLVGSRGWISPCGLCAGVLSPGGFWP</sequence>
<comment type="caution">
    <text evidence="2">The sequence shown here is derived from an EMBL/GenBank/DDBJ whole genome shotgun (WGS) entry which is preliminary data.</text>
</comment>
<evidence type="ECO:0000313" key="2">
    <source>
        <dbReference type="EMBL" id="EYC04534.1"/>
    </source>
</evidence>
<organism evidence="2 3">
    <name type="scientific">Ancylostoma ceylanicum</name>
    <dbReference type="NCBI Taxonomy" id="53326"/>
    <lineage>
        <taxon>Eukaryota</taxon>
        <taxon>Metazoa</taxon>
        <taxon>Ecdysozoa</taxon>
        <taxon>Nematoda</taxon>
        <taxon>Chromadorea</taxon>
        <taxon>Rhabditida</taxon>
        <taxon>Rhabditina</taxon>
        <taxon>Rhabditomorpha</taxon>
        <taxon>Strongyloidea</taxon>
        <taxon>Ancylostomatidae</taxon>
        <taxon>Ancylostomatinae</taxon>
        <taxon>Ancylostoma</taxon>
    </lineage>
</organism>
<name>A0A016TNJ4_9BILA</name>
<keyword evidence="3" id="KW-1185">Reference proteome</keyword>
<proteinExistence type="predicted"/>
<accession>A0A016TNJ4</accession>
<gene>
    <name evidence="2" type="primary">Acey_s0087.g2065</name>
    <name evidence="2" type="ORF">Y032_0087g2065</name>
</gene>
<dbReference type="AlphaFoldDB" id="A0A016TNJ4"/>
<keyword evidence="1" id="KW-0732">Signal</keyword>
<evidence type="ECO:0008006" key="4">
    <source>
        <dbReference type="Google" id="ProtNLM"/>
    </source>
</evidence>
<evidence type="ECO:0000313" key="3">
    <source>
        <dbReference type="Proteomes" id="UP000024635"/>
    </source>
</evidence>
<dbReference type="Proteomes" id="UP000024635">
    <property type="component" value="Unassembled WGS sequence"/>
</dbReference>
<protein>
    <recommendedName>
        <fullName evidence="4">Secreted protein</fullName>
    </recommendedName>
</protein>
<feature type="chain" id="PRO_5001491252" description="Secreted protein" evidence="1">
    <location>
        <begin position="20"/>
        <end position="78"/>
    </location>
</feature>
<reference evidence="3" key="1">
    <citation type="journal article" date="2015" name="Nat. Genet.">
        <title>The genome and transcriptome of the zoonotic hookworm Ancylostoma ceylanicum identify infection-specific gene families.</title>
        <authorList>
            <person name="Schwarz E.M."/>
            <person name="Hu Y."/>
            <person name="Antoshechkin I."/>
            <person name="Miller M.M."/>
            <person name="Sternberg P.W."/>
            <person name="Aroian R.V."/>
        </authorList>
    </citation>
    <scope>NUCLEOTIDE SEQUENCE</scope>
    <source>
        <strain evidence="3">HY135</strain>
    </source>
</reference>
<feature type="signal peptide" evidence="1">
    <location>
        <begin position="1"/>
        <end position="19"/>
    </location>
</feature>
<evidence type="ECO:0000256" key="1">
    <source>
        <dbReference type="SAM" id="SignalP"/>
    </source>
</evidence>
<dbReference type="EMBL" id="JARK01001423">
    <property type="protein sequence ID" value="EYC04534.1"/>
    <property type="molecule type" value="Genomic_DNA"/>
</dbReference>